<dbReference type="InterPro" id="IPR027417">
    <property type="entry name" value="P-loop_NTPase"/>
</dbReference>
<gene>
    <name evidence="2" type="ORF">BN2476_940014</name>
</gene>
<dbReference type="AlphaFoldDB" id="A0A1N7SV11"/>
<evidence type="ECO:0000259" key="1">
    <source>
        <dbReference type="Pfam" id="PF01656"/>
    </source>
</evidence>
<protein>
    <recommendedName>
        <fullName evidence="1">CobQ/CobB/MinD/ParA nucleotide binding domain-containing protein</fullName>
    </recommendedName>
</protein>
<evidence type="ECO:0000313" key="3">
    <source>
        <dbReference type="Proteomes" id="UP000195569"/>
    </source>
</evidence>
<organism evidence="2 3">
    <name type="scientific">Paraburkholderia piptadeniae</name>
    <dbReference type="NCBI Taxonomy" id="1701573"/>
    <lineage>
        <taxon>Bacteria</taxon>
        <taxon>Pseudomonadati</taxon>
        <taxon>Pseudomonadota</taxon>
        <taxon>Betaproteobacteria</taxon>
        <taxon>Burkholderiales</taxon>
        <taxon>Burkholderiaceae</taxon>
        <taxon>Paraburkholderia</taxon>
    </lineage>
</organism>
<dbReference type="Gene3D" id="3.40.50.300">
    <property type="entry name" value="P-loop containing nucleotide triphosphate hydrolases"/>
    <property type="match status" value="1"/>
</dbReference>
<dbReference type="EMBL" id="CYGY02000094">
    <property type="protein sequence ID" value="SIT50769.1"/>
    <property type="molecule type" value="Genomic_DNA"/>
</dbReference>
<name>A0A1N7SV11_9BURK</name>
<dbReference type="OrthoDB" id="5877230at2"/>
<dbReference type="InterPro" id="IPR047985">
    <property type="entry name" value="StbB-like"/>
</dbReference>
<comment type="caution">
    <text evidence="2">The sequence shown here is derived from an EMBL/GenBank/DDBJ whole genome shotgun (WGS) entry which is preliminary data.</text>
</comment>
<keyword evidence="3" id="KW-1185">Reference proteome</keyword>
<feature type="domain" description="CobQ/CobB/MinD/ParA nucleotide binding" evidence="1">
    <location>
        <begin position="3"/>
        <end position="177"/>
    </location>
</feature>
<dbReference type="Pfam" id="PF01656">
    <property type="entry name" value="CbiA"/>
    <property type="match status" value="1"/>
</dbReference>
<sequence length="235" mass="25694">MKIVVLSHSGNVGKTTVSDHLLAPRLEGAEVISVESINADGKETAALRGNQFAELQDRLMTIGNAVVDVGASNVEDFLMLMQRYDGSHQDFDRFVVPTVYGSKQQVDTISTLQSLQAIGVPSSKIRVVFNMVDPKQDLVRSFARLFDAVGRNGWFALDVSAVIHENPIFEKIKGTGKTIAEISLDQTDYLAMNAEAIESGAPEEQRAHIRQMVALKRLAGRVTSELDAVFKAVVH</sequence>
<dbReference type="Proteomes" id="UP000195569">
    <property type="component" value="Unassembled WGS sequence"/>
</dbReference>
<dbReference type="InterPro" id="IPR002586">
    <property type="entry name" value="CobQ/CobB/MinD/ParA_Nub-bd_dom"/>
</dbReference>
<dbReference type="SUPFAM" id="SSF52540">
    <property type="entry name" value="P-loop containing nucleoside triphosphate hydrolases"/>
    <property type="match status" value="1"/>
</dbReference>
<dbReference type="NCBIfam" id="NF041292">
    <property type="entry name" value="StbB"/>
    <property type="match status" value="1"/>
</dbReference>
<evidence type="ECO:0000313" key="2">
    <source>
        <dbReference type="EMBL" id="SIT50769.1"/>
    </source>
</evidence>
<dbReference type="RefSeq" id="WP_087739394.1">
    <property type="nucleotide sequence ID" value="NZ_CYGY02000094.1"/>
</dbReference>
<proteinExistence type="predicted"/>
<accession>A0A1N7SV11</accession>
<reference evidence="2" key="1">
    <citation type="submission" date="2016-12" db="EMBL/GenBank/DDBJ databases">
        <authorList>
            <person name="Moulin L."/>
        </authorList>
    </citation>
    <scope>NUCLEOTIDE SEQUENCE [LARGE SCALE GENOMIC DNA]</scope>
    <source>
        <strain evidence="2">STM 7183</strain>
    </source>
</reference>